<gene>
    <name evidence="2" type="ORF">P167DRAFT_609008</name>
</gene>
<dbReference type="InParanoid" id="A0A3N4KFF9"/>
<organism evidence="2 3">
    <name type="scientific">Morchella conica CCBAS932</name>
    <dbReference type="NCBI Taxonomy" id="1392247"/>
    <lineage>
        <taxon>Eukaryota</taxon>
        <taxon>Fungi</taxon>
        <taxon>Dikarya</taxon>
        <taxon>Ascomycota</taxon>
        <taxon>Pezizomycotina</taxon>
        <taxon>Pezizomycetes</taxon>
        <taxon>Pezizales</taxon>
        <taxon>Morchellaceae</taxon>
        <taxon>Morchella</taxon>
    </lineage>
</organism>
<name>A0A3N4KFF9_9PEZI</name>
<feature type="transmembrane region" description="Helical" evidence="1">
    <location>
        <begin position="150"/>
        <end position="172"/>
    </location>
</feature>
<sequence length="1206" mass="135300">MLTPKISYVYSYLGRANTAEPLATANWRPLTLRTPFLCTFITICIILLVLVELTIKSCLPPQGCPIIGEPSPTVISNTAAFVYNYLPPAITITLGLLWATVHHDYMRMEPWFQLSKEEGATVEQSLWLKYPYTFPPFVAIKAGKARHYTVMISSIVFLCISMFLTPVTSGILEESPLHKHVTREANYSYLPWLEPQMASNEKLPLGYVYIAYAYSWLNGSLPPFTTADYAVAPFTIKGNRTSYGQNETWTGETFIYEADIECEQVIRVLQVPSPDDPMYDNGQPKPVYNFTSVDGTLDYGRDMYFASLREPWIWTYGVQLANNQLPNNPSLTKREWIFSWGSRDNPGGNYSATICSPKIHMERVNATVRMPSGKVESILRLPEPYRAATRTDIQSSPWLDALFLNMSMNEAIQDVEEMNRPYGALPILFPSGEYQSDRHFGYSKGKKTAENFDPFVSTIDFGDHVGFLGLSLSDQRNDTLPDLLQWENLAERSRKIFKVIFSTMCADKRLSNHKEEAPTTVLSRFIVRGYQVNVAWGRAAQGALSFVIFSVLILLPLGWNRKCCLDGEPNALAANLALLERSPKIVEQFQHGEYHSPKSLKSKLLGNGSIYHLRHTEGEGPRIDVDTVVQLASPAEQDKPYRMREDWPTSGVSGLSFEFVFLIITALLISIYAYDCKHNGIPTIYALNSLNYKILFSYLPTVLGLVMEPFLVTLGSYHCMFGPYKMLRRGANSRRTLCLDFDKSPPHFQILRSLRSRNFTLAALCFAILLSNVFGSALSGMFSSSIAYTTYNLQGKSYGTPILLEGFAAQEFEMYSRISTELMSGLSIPSWTTSEYYLLPVSLDLPATATNISIPTLGLGASVSCTLIPDFMVTRQCMQPAPEENPSSETWVLVGQPPCNKSESSELWKYESQDSCWPQERPKGDEYQSIFKSPTCADTYFVFWREKEGDGNVAMRCKITERVAEMVVTVDSKGLVLGTKEVAQFTQREIAALYAEESRYVPSRRILPKLLNPITGPTSSSAGGVSNSWINYLMSTNYPSLSNNTDTGYFNLPDKAYVVEAFEAVFKQIYSMNIYYQASDMISVAPGSPRDVTATVTAVRDVATVSTTMFGLAIGILLYTILLLPVIYRRHSSAMLPHLPVNLAQTWTALYRSEAKFECGMVRGSNPKERARQLGELGHIYEYGTFTDADGKASYGVFCKRKDESD</sequence>
<feature type="transmembrane region" description="Helical" evidence="1">
    <location>
        <begin position="652"/>
        <end position="674"/>
    </location>
</feature>
<proteinExistence type="predicted"/>
<evidence type="ECO:0000256" key="1">
    <source>
        <dbReference type="SAM" id="Phobius"/>
    </source>
</evidence>
<feature type="transmembrane region" description="Helical" evidence="1">
    <location>
        <begin position="36"/>
        <end position="55"/>
    </location>
</feature>
<feature type="transmembrane region" description="Helical" evidence="1">
    <location>
        <begin position="694"/>
        <end position="719"/>
    </location>
</feature>
<dbReference type="PANTHER" id="PTHR37544">
    <property type="entry name" value="SPRAY-RELATED"/>
    <property type="match status" value="1"/>
</dbReference>
<evidence type="ECO:0000313" key="2">
    <source>
        <dbReference type="EMBL" id="RPB08082.1"/>
    </source>
</evidence>
<protein>
    <submittedName>
        <fullName evidence="2">Uncharacterized protein</fullName>
    </submittedName>
</protein>
<dbReference type="STRING" id="1392247.A0A3N4KFF9"/>
<dbReference type="PANTHER" id="PTHR37544:SF3">
    <property type="entry name" value="SPRAY"/>
    <property type="match status" value="1"/>
</dbReference>
<feature type="transmembrane region" description="Helical" evidence="1">
    <location>
        <begin position="759"/>
        <end position="782"/>
    </location>
</feature>
<keyword evidence="3" id="KW-1185">Reference proteome</keyword>
<dbReference type="InterPro" id="IPR021840">
    <property type="entry name" value="DUF3433"/>
</dbReference>
<feature type="transmembrane region" description="Helical" evidence="1">
    <location>
        <begin position="1109"/>
        <end position="1128"/>
    </location>
</feature>
<keyword evidence="1" id="KW-0812">Transmembrane</keyword>
<keyword evidence="1" id="KW-0472">Membrane</keyword>
<keyword evidence="1" id="KW-1133">Transmembrane helix</keyword>
<reference evidence="2 3" key="1">
    <citation type="journal article" date="2018" name="Nat. Ecol. Evol.">
        <title>Pezizomycetes genomes reveal the molecular basis of ectomycorrhizal truffle lifestyle.</title>
        <authorList>
            <person name="Murat C."/>
            <person name="Payen T."/>
            <person name="Noel B."/>
            <person name="Kuo A."/>
            <person name="Morin E."/>
            <person name="Chen J."/>
            <person name="Kohler A."/>
            <person name="Krizsan K."/>
            <person name="Balestrini R."/>
            <person name="Da Silva C."/>
            <person name="Montanini B."/>
            <person name="Hainaut M."/>
            <person name="Levati E."/>
            <person name="Barry K.W."/>
            <person name="Belfiori B."/>
            <person name="Cichocki N."/>
            <person name="Clum A."/>
            <person name="Dockter R.B."/>
            <person name="Fauchery L."/>
            <person name="Guy J."/>
            <person name="Iotti M."/>
            <person name="Le Tacon F."/>
            <person name="Lindquist E.A."/>
            <person name="Lipzen A."/>
            <person name="Malagnac F."/>
            <person name="Mello A."/>
            <person name="Molinier V."/>
            <person name="Miyauchi S."/>
            <person name="Poulain J."/>
            <person name="Riccioni C."/>
            <person name="Rubini A."/>
            <person name="Sitrit Y."/>
            <person name="Splivallo R."/>
            <person name="Traeger S."/>
            <person name="Wang M."/>
            <person name="Zifcakova L."/>
            <person name="Wipf D."/>
            <person name="Zambonelli A."/>
            <person name="Paolocci F."/>
            <person name="Nowrousian M."/>
            <person name="Ottonello S."/>
            <person name="Baldrian P."/>
            <person name="Spatafora J.W."/>
            <person name="Henrissat B."/>
            <person name="Nagy L.G."/>
            <person name="Aury J.M."/>
            <person name="Wincker P."/>
            <person name="Grigoriev I.V."/>
            <person name="Bonfante P."/>
            <person name="Martin F.M."/>
        </authorList>
    </citation>
    <scope>NUCLEOTIDE SEQUENCE [LARGE SCALE GENOMIC DNA]</scope>
    <source>
        <strain evidence="2 3">CCBAS932</strain>
    </source>
</reference>
<evidence type="ECO:0000313" key="3">
    <source>
        <dbReference type="Proteomes" id="UP000277580"/>
    </source>
</evidence>
<dbReference type="Proteomes" id="UP000277580">
    <property type="component" value="Unassembled WGS sequence"/>
</dbReference>
<dbReference type="AlphaFoldDB" id="A0A3N4KFF9"/>
<dbReference type="OrthoDB" id="3248909at2759"/>
<feature type="transmembrane region" description="Helical" evidence="1">
    <location>
        <begin position="535"/>
        <end position="555"/>
    </location>
</feature>
<feature type="transmembrane region" description="Helical" evidence="1">
    <location>
        <begin position="82"/>
        <end position="101"/>
    </location>
</feature>
<accession>A0A3N4KFF9</accession>
<dbReference type="EMBL" id="ML119169">
    <property type="protein sequence ID" value="RPB08082.1"/>
    <property type="molecule type" value="Genomic_DNA"/>
</dbReference>
<dbReference type="Pfam" id="PF11915">
    <property type="entry name" value="DUF3433"/>
    <property type="match status" value="2"/>
</dbReference>